<keyword evidence="1" id="KW-1133">Transmembrane helix</keyword>
<evidence type="ECO:0000256" key="1">
    <source>
        <dbReference type="SAM" id="Phobius"/>
    </source>
</evidence>
<organism evidence="3 4">
    <name type="scientific">Hohaiivirga grylli</name>
    <dbReference type="NCBI Taxonomy" id="3133970"/>
    <lineage>
        <taxon>Bacteria</taxon>
        <taxon>Pseudomonadati</taxon>
        <taxon>Pseudomonadota</taxon>
        <taxon>Alphaproteobacteria</taxon>
        <taxon>Hyphomicrobiales</taxon>
        <taxon>Methylobacteriaceae</taxon>
        <taxon>Hohaiivirga</taxon>
    </lineage>
</organism>
<accession>A0ABV0BKU0</accession>
<feature type="transmembrane region" description="Helical" evidence="1">
    <location>
        <begin position="225"/>
        <end position="250"/>
    </location>
</feature>
<sequence length="256" mass="25755">MELINIAQKILISNGLVMAFIFVGVVMWLCYKFSDIVLKGRIHGSAIAIAVGLALAYIGGEITGGKKGLADVAMFGGVGVMGGSMLRDYAIISTAFGAKLSEIKKAGLAGILALFIGIILAYVVGAVVSYAFGYTSAEEMATIGGGAATFIVGPVTGAALGVGSDIVAMSIAAGVVKSILVMIVTPLVAPLVGLNNPQTAIVYGGLMGTTSGTAAGLAATDPRLVPYGAVVATFYTGFGCLLVPSVLYFATKAIMG</sequence>
<dbReference type="Pfam" id="PF03818">
    <property type="entry name" value="MadM"/>
    <property type="match status" value="1"/>
</dbReference>
<proteinExistence type="predicted"/>
<feature type="transmembrane region" description="Helical" evidence="1">
    <location>
        <begin position="6"/>
        <end position="30"/>
    </location>
</feature>
<dbReference type="Proteomes" id="UP001418637">
    <property type="component" value="Unassembled WGS sequence"/>
</dbReference>
<name>A0ABV0BKU0_9HYPH</name>
<evidence type="ECO:0000313" key="3">
    <source>
        <dbReference type="EMBL" id="MEN3931609.1"/>
    </source>
</evidence>
<feature type="transmembrane region" description="Helical" evidence="1">
    <location>
        <begin position="42"/>
        <end position="60"/>
    </location>
</feature>
<comment type="caution">
    <text evidence="3">The sequence shown here is derived from an EMBL/GenBank/DDBJ whole genome shotgun (WGS) entry which is preliminary data.</text>
</comment>
<keyword evidence="4" id="KW-1185">Reference proteome</keyword>
<keyword evidence="1" id="KW-0812">Transmembrane</keyword>
<dbReference type="InterPro" id="IPR004691">
    <property type="entry name" value="Mal/Na_symporter_MadM"/>
</dbReference>
<evidence type="ECO:0000259" key="2">
    <source>
        <dbReference type="Pfam" id="PF03818"/>
    </source>
</evidence>
<feature type="transmembrane region" description="Helical" evidence="1">
    <location>
        <begin position="200"/>
        <end position="219"/>
    </location>
</feature>
<feature type="domain" description="Malonate/sodium symporter MadM subunit N-terminal" evidence="2">
    <location>
        <begin position="8"/>
        <end position="255"/>
    </location>
</feature>
<feature type="transmembrane region" description="Helical" evidence="1">
    <location>
        <begin position="166"/>
        <end position="188"/>
    </location>
</feature>
<keyword evidence="1" id="KW-0472">Membrane</keyword>
<feature type="transmembrane region" description="Helical" evidence="1">
    <location>
        <begin position="108"/>
        <end position="132"/>
    </location>
</feature>
<dbReference type="EMBL" id="JBBYXI010000004">
    <property type="protein sequence ID" value="MEN3931609.1"/>
    <property type="molecule type" value="Genomic_DNA"/>
</dbReference>
<reference evidence="3 4" key="1">
    <citation type="submission" date="2024-04" db="EMBL/GenBank/DDBJ databases">
        <title>A novel species isolated from cricket.</title>
        <authorList>
            <person name="Wang H.-C."/>
        </authorList>
    </citation>
    <scope>NUCLEOTIDE SEQUENCE [LARGE SCALE GENOMIC DNA]</scope>
    <source>
        <strain evidence="3 4">WL0021</strain>
    </source>
</reference>
<dbReference type="RefSeq" id="WP_346337651.1">
    <property type="nucleotide sequence ID" value="NZ_JBBYXI010000004.1"/>
</dbReference>
<gene>
    <name evidence="3" type="primary">madM</name>
    <name evidence="3" type="ORF">WJT86_11150</name>
</gene>
<protein>
    <submittedName>
        <fullName evidence="3">Malonate transporter subunit MadM</fullName>
    </submittedName>
</protein>
<evidence type="ECO:0000313" key="4">
    <source>
        <dbReference type="Proteomes" id="UP001418637"/>
    </source>
</evidence>
<dbReference type="NCBIfam" id="TIGR00808">
    <property type="entry name" value="malonate_madM"/>
    <property type="match status" value="1"/>
</dbReference>
<dbReference type="InterPro" id="IPR018402">
    <property type="entry name" value="Mal/Na_symporter_MadM_N"/>
</dbReference>